<dbReference type="Gene3D" id="3.40.1390.20">
    <property type="entry name" value="HprK N-terminal domain-like"/>
    <property type="match status" value="1"/>
</dbReference>
<dbReference type="CDD" id="cd03109">
    <property type="entry name" value="DTBS"/>
    <property type="match status" value="1"/>
</dbReference>
<dbReference type="AlphaFoldDB" id="A0A1F5VVV8"/>
<dbReference type="EMBL" id="MFGW01000064">
    <property type="protein sequence ID" value="OGF67231.1"/>
    <property type="molecule type" value="Genomic_DNA"/>
</dbReference>
<dbReference type="STRING" id="1817863.A2Y62_10335"/>
<evidence type="ECO:0000313" key="2">
    <source>
        <dbReference type="EMBL" id="OGF67231.1"/>
    </source>
</evidence>
<dbReference type="Proteomes" id="UP000178943">
    <property type="component" value="Unassembled WGS sequence"/>
</dbReference>
<accession>A0A1F5VVV8</accession>
<dbReference type="SUPFAM" id="SSF75138">
    <property type="entry name" value="HprK N-terminal domain-like"/>
    <property type="match status" value="1"/>
</dbReference>
<dbReference type="PANTHER" id="PTHR43356">
    <property type="entry name" value="PHOSPHATE ACETYLTRANSFERASE"/>
    <property type="match status" value="1"/>
</dbReference>
<gene>
    <name evidence="2" type="ORF">A2Y62_10335</name>
</gene>
<dbReference type="PANTHER" id="PTHR43356:SF2">
    <property type="entry name" value="PHOSPHATE ACETYLTRANSFERASE"/>
    <property type="match status" value="1"/>
</dbReference>
<evidence type="ECO:0000313" key="3">
    <source>
        <dbReference type="Proteomes" id="UP000178943"/>
    </source>
</evidence>
<proteinExistence type="predicted"/>
<name>A0A1F5VVV8_9BACT</name>
<dbReference type="InterPro" id="IPR010766">
    <property type="entry name" value="DRTGG"/>
</dbReference>
<reference evidence="2 3" key="1">
    <citation type="journal article" date="2016" name="Nat. Commun.">
        <title>Thousands of microbial genomes shed light on interconnected biogeochemical processes in an aquifer system.</title>
        <authorList>
            <person name="Anantharaman K."/>
            <person name="Brown C.T."/>
            <person name="Hug L.A."/>
            <person name="Sharon I."/>
            <person name="Castelle C.J."/>
            <person name="Probst A.J."/>
            <person name="Thomas B.C."/>
            <person name="Singh A."/>
            <person name="Wilkins M.J."/>
            <person name="Karaoz U."/>
            <person name="Brodie E.L."/>
            <person name="Williams K.H."/>
            <person name="Hubbard S.S."/>
            <person name="Banfield J.F."/>
        </authorList>
    </citation>
    <scope>NUCLEOTIDE SEQUENCE [LARGE SCALE GENOMIC DNA]</scope>
</reference>
<feature type="domain" description="DRTGG" evidence="1">
    <location>
        <begin position="214"/>
        <end position="318"/>
    </location>
</feature>
<sequence>MIPLLFTSNQPFSGKSSLCVGIGSVLRDMGLKVGYMKPVGTLPVKVGDIITDEDAHYISKIFGMKDDLADISPVILSEDSYRNCLKDIKLSSNFLEKISKAFNNIKQDKDVVLLEGAKSIEDGLFLGISSRDICKKIKAKTIVIFKYCPEIVDQVLFYKEYFNNNFGGIIINLIPEESIGYLKDFILPFLSNKKINVFGCVTSDKVLSSVSIKEMARHLDGKVLSAKDNVDELVETFMLGAMGQEQALKFFRMKANKAVITGGDRADIQLAALETNTRCLILTGNFQPSSVVLGRAEEIGVPIILVKYDTLTTVEKLNVIIDHSGFHEFKKIDKIIQITKEFIDIEGLLKFTKN</sequence>
<dbReference type="Gene3D" id="3.40.50.300">
    <property type="entry name" value="P-loop containing nucleotide triphosphate hydrolases"/>
    <property type="match status" value="1"/>
</dbReference>
<dbReference type="InterPro" id="IPR027417">
    <property type="entry name" value="P-loop_NTPase"/>
</dbReference>
<organism evidence="2 3">
    <name type="scientific">Candidatus Fischerbacteria bacterium RBG_13_37_8</name>
    <dbReference type="NCBI Taxonomy" id="1817863"/>
    <lineage>
        <taxon>Bacteria</taxon>
        <taxon>Candidatus Fischeribacteriota</taxon>
    </lineage>
</organism>
<dbReference type="InterPro" id="IPR050500">
    <property type="entry name" value="Phos_Acetyltrans/Butyryltrans"/>
</dbReference>
<dbReference type="Pfam" id="PF07085">
    <property type="entry name" value="DRTGG"/>
    <property type="match status" value="1"/>
</dbReference>
<evidence type="ECO:0000259" key="1">
    <source>
        <dbReference type="Pfam" id="PF07085"/>
    </source>
</evidence>
<protein>
    <recommendedName>
        <fullName evidence="1">DRTGG domain-containing protein</fullName>
    </recommendedName>
</protein>
<dbReference type="InterPro" id="IPR028979">
    <property type="entry name" value="Ser_kin/Pase_Hpr-like_N_sf"/>
</dbReference>
<dbReference type="SUPFAM" id="SSF52540">
    <property type="entry name" value="P-loop containing nucleoside triphosphate hydrolases"/>
    <property type="match status" value="1"/>
</dbReference>
<dbReference type="Pfam" id="PF13500">
    <property type="entry name" value="AAA_26"/>
    <property type="match status" value="1"/>
</dbReference>
<comment type="caution">
    <text evidence="2">The sequence shown here is derived from an EMBL/GenBank/DDBJ whole genome shotgun (WGS) entry which is preliminary data.</text>
</comment>